<feature type="transmembrane region" description="Helical" evidence="6">
    <location>
        <begin position="43"/>
        <end position="64"/>
    </location>
</feature>
<dbReference type="PANTHER" id="PTHR23513">
    <property type="entry name" value="INTEGRAL MEMBRANE EFFLUX PROTEIN-RELATED"/>
    <property type="match status" value="1"/>
</dbReference>
<evidence type="ECO:0008006" key="11">
    <source>
        <dbReference type="Google" id="ProtNLM"/>
    </source>
</evidence>
<keyword evidence="3 6" id="KW-0812">Transmembrane</keyword>
<keyword evidence="2" id="KW-1003">Cell membrane</keyword>
<dbReference type="Gene3D" id="1.20.1250.20">
    <property type="entry name" value="MFS general substrate transporter like domains"/>
    <property type="match status" value="1"/>
</dbReference>
<comment type="subcellular location">
    <subcellularLocation>
        <location evidence="1">Cell membrane</location>
        <topology evidence="1">Multi-pass membrane protein</topology>
    </subcellularLocation>
</comment>
<feature type="transmembrane region" description="Helical" evidence="6">
    <location>
        <begin position="173"/>
        <end position="191"/>
    </location>
</feature>
<reference evidence="7 9" key="2">
    <citation type="submission" date="2015-12" db="EMBL/GenBank/DDBJ databases">
        <authorList>
            <person name="Lauer A."/>
            <person name="Humrighouse B."/>
            <person name="Loparev V."/>
            <person name="Shewmaker P.L."/>
            <person name="Whitney A.M."/>
            <person name="McLaughlin R.W."/>
        </authorList>
    </citation>
    <scope>NUCLEOTIDE SEQUENCE [LARGE SCALE GENOMIC DNA]</scope>
    <source>
        <strain evidence="7 9">LMG 23085</strain>
    </source>
</reference>
<evidence type="ECO:0000256" key="5">
    <source>
        <dbReference type="ARBA" id="ARBA00023136"/>
    </source>
</evidence>
<dbReference type="InterPro" id="IPR036259">
    <property type="entry name" value="MFS_trans_sf"/>
</dbReference>
<dbReference type="InterPro" id="IPR011701">
    <property type="entry name" value="MFS"/>
</dbReference>
<reference evidence="8 10" key="1">
    <citation type="submission" date="2014-12" db="EMBL/GenBank/DDBJ databases">
        <title>Draft genome sequences of 29 type strains of Enterococci.</title>
        <authorList>
            <person name="Zhong Z."/>
            <person name="Sun Z."/>
            <person name="Liu W."/>
            <person name="Zhang W."/>
            <person name="Zhang H."/>
        </authorList>
    </citation>
    <scope>NUCLEOTIDE SEQUENCE [LARGE SCALE GENOMIC DNA]</scope>
    <source>
        <strain evidence="8 10">DSM 22801</strain>
    </source>
</reference>
<feature type="transmembrane region" description="Helical" evidence="6">
    <location>
        <begin position="12"/>
        <end position="31"/>
    </location>
</feature>
<name>A0A0S3K9R9_9ENTE</name>
<keyword evidence="4 6" id="KW-1133">Transmembrane helix</keyword>
<feature type="transmembrane region" description="Helical" evidence="6">
    <location>
        <begin position="76"/>
        <end position="97"/>
    </location>
</feature>
<feature type="transmembrane region" description="Helical" evidence="6">
    <location>
        <begin position="300"/>
        <end position="320"/>
    </location>
</feature>
<dbReference type="EMBL" id="CP013614">
    <property type="protein sequence ID" value="ALS00990.1"/>
    <property type="molecule type" value="Genomic_DNA"/>
</dbReference>
<gene>
    <name evidence="7" type="ORF">ATZ33_06300</name>
    <name evidence="8" type="ORF">RV15_GL000452</name>
</gene>
<evidence type="ECO:0000313" key="7">
    <source>
        <dbReference type="EMBL" id="ALS00990.1"/>
    </source>
</evidence>
<evidence type="ECO:0000313" key="8">
    <source>
        <dbReference type="EMBL" id="OJG91785.1"/>
    </source>
</evidence>
<dbReference type="AlphaFoldDB" id="A0A0S3K9R9"/>
<evidence type="ECO:0000256" key="2">
    <source>
        <dbReference type="ARBA" id="ARBA00022475"/>
    </source>
</evidence>
<dbReference type="OrthoDB" id="2989542at2"/>
<evidence type="ECO:0000256" key="3">
    <source>
        <dbReference type="ARBA" id="ARBA00022692"/>
    </source>
</evidence>
<feature type="transmembrane region" description="Helical" evidence="6">
    <location>
        <begin position="385"/>
        <end position="407"/>
    </location>
</feature>
<feature type="transmembrane region" description="Helical" evidence="6">
    <location>
        <begin position="263"/>
        <end position="288"/>
    </location>
</feature>
<evidence type="ECO:0000256" key="1">
    <source>
        <dbReference type="ARBA" id="ARBA00004651"/>
    </source>
</evidence>
<evidence type="ECO:0000256" key="4">
    <source>
        <dbReference type="ARBA" id="ARBA00022989"/>
    </source>
</evidence>
<dbReference type="EMBL" id="JXLC01000011">
    <property type="protein sequence ID" value="OJG91785.1"/>
    <property type="molecule type" value="Genomic_DNA"/>
</dbReference>
<evidence type="ECO:0000313" key="9">
    <source>
        <dbReference type="Proteomes" id="UP000065511"/>
    </source>
</evidence>
<dbReference type="Proteomes" id="UP000183039">
    <property type="component" value="Unassembled WGS sequence"/>
</dbReference>
<dbReference type="PANTHER" id="PTHR23513:SF6">
    <property type="entry name" value="MAJOR FACILITATOR SUPERFAMILY ASSOCIATED DOMAIN-CONTAINING PROTEIN"/>
    <property type="match status" value="1"/>
</dbReference>
<evidence type="ECO:0000256" key="6">
    <source>
        <dbReference type="SAM" id="Phobius"/>
    </source>
</evidence>
<dbReference type="RefSeq" id="WP_071877786.1">
    <property type="nucleotide sequence ID" value="NZ_JXLC01000011.1"/>
</dbReference>
<sequence>MSIFMNNKNFRLLATSNFVSTIGDKLFYIALLTYVSTFSNSTLAIGLVSISELLPTVLASYIGYRADQTKRRFSSLCLSSIIRSGLYLLIGLSFVFVRGEWTILLIAIMFNFISDLFGQFTASALIPLTVISVGKEQFNEAIGFTNGISQLINLFAQFFGASLLLFLSYQNLAFINSGTFLFSLMFLLVFFKQNKALRVNQLHEVDKSEKMPFLATLKVNLIRLKKEQTLFPVVSSIIILNACLTSISSLLQMLIALNTSMVIGTYSFTIAIIGFITTSGMALGSLIGTKLLKNLPLSKLLIWDLTLLISFFCSLFLTNLYLSLGLLFPITFFIGVVIPKLSAWVVSIVPQSELGNSIGIVNSLLTAATPLFSLIIISLASIFNLYLAIAFVICLSFFGLALMIRNLRVEKTIIQKKIN</sequence>
<feature type="transmembrane region" description="Helical" evidence="6">
    <location>
        <begin position="326"/>
        <end position="346"/>
    </location>
</feature>
<keyword evidence="9" id="KW-1185">Reference proteome</keyword>
<evidence type="ECO:0000313" key="10">
    <source>
        <dbReference type="Proteomes" id="UP000183039"/>
    </source>
</evidence>
<feature type="transmembrane region" description="Helical" evidence="6">
    <location>
        <begin position="103"/>
        <end position="130"/>
    </location>
</feature>
<protein>
    <recommendedName>
        <fullName evidence="11">Major facilitator superfamily (MFS) profile domain-containing protein</fullName>
    </recommendedName>
</protein>
<keyword evidence="5 6" id="KW-0472">Membrane</keyword>
<dbReference type="GO" id="GO:0005886">
    <property type="term" value="C:plasma membrane"/>
    <property type="evidence" value="ECO:0007669"/>
    <property type="project" value="UniProtKB-SubCell"/>
</dbReference>
<dbReference type="GO" id="GO:0022857">
    <property type="term" value="F:transmembrane transporter activity"/>
    <property type="evidence" value="ECO:0007669"/>
    <property type="project" value="InterPro"/>
</dbReference>
<feature type="transmembrane region" description="Helical" evidence="6">
    <location>
        <begin position="358"/>
        <end position="379"/>
    </location>
</feature>
<accession>A0A0S3K9R9</accession>
<organism evidence="8 10">
    <name type="scientific">Enterococcus silesiacus</name>
    <dbReference type="NCBI Taxonomy" id="332949"/>
    <lineage>
        <taxon>Bacteria</taxon>
        <taxon>Bacillati</taxon>
        <taxon>Bacillota</taxon>
        <taxon>Bacilli</taxon>
        <taxon>Lactobacillales</taxon>
        <taxon>Enterococcaceae</taxon>
        <taxon>Enterococcus</taxon>
    </lineage>
</organism>
<proteinExistence type="predicted"/>
<dbReference type="SUPFAM" id="SSF103473">
    <property type="entry name" value="MFS general substrate transporter"/>
    <property type="match status" value="1"/>
</dbReference>
<dbReference type="Pfam" id="PF07690">
    <property type="entry name" value="MFS_1"/>
    <property type="match status" value="1"/>
</dbReference>
<feature type="transmembrane region" description="Helical" evidence="6">
    <location>
        <begin position="151"/>
        <end position="167"/>
    </location>
</feature>
<feature type="transmembrane region" description="Helical" evidence="6">
    <location>
        <begin position="230"/>
        <end position="257"/>
    </location>
</feature>
<dbReference type="Proteomes" id="UP000065511">
    <property type="component" value="Chromosome"/>
</dbReference>
<dbReference type="KEGG" id="ess:ATZ33_06300"/>